<dbReference type="PANTHER" id="PTHR21545:SF13">
    <property type="entry name" value="ECDYSONE-INDUCED PROTEIN 93F, ISOFORM C"/>
    <property type="match status" value="1"/>
</dbReference>
<evidence type="ECO:0000259" key="8">
    <source>
        <dbReference type="PROSITE" id="PS50960"/>
    </source>
</evidence>
<feature type="compositionally biased region" description="Polar residues" evidence="7">
    <location>
        <begin position="43"/>
        <end position="52"/>
    </location>
</feature>
<proteinExistence type="predicted"/>
<dbReference type="Proteomes" id="UP000007266">
    <property type="component" value="Linkage group 9"/>
</dbReference>
<feature type="DNA-binding region" description="H-T-H motif" evidence="6">
    <location>
        <begin position="642"/>
        <end position="662"/>
    </location>
</feature>
<evidence type="ECO:0000256" key="4">
    <source>
        <dbReference type="ARBA" id="ARBA00023163"/>
    </source>
</evidence>
<feature type="DNA-binding region" description="H-T-H motif" evidence="6">
    <location>
        <begin position="306"/>
        <end position="326"/>
    </location>
</feature>
<feature type="region of interest" description="Disordered" evidence="7">
    <location>
        <begin position="860"/>
        <end position="957"/>
    </location>
</feature>
<organism evidence="9 10">
    <name type="scientific">Tribolium castaneum</name>
    <name type="common">Red flour beetle</name>
    <dbReference type="NCBI Taxonomy" id="7070"/>
    <lineage>
        <taxon>Eukaryota</taxon>
        <taxon>Metazoa</taxon>
        <taxon>Ecdysozoa</taxon>
        <taxon>Arthropoda</taxon>
        <taxon>Hexapoda</taxon>
        <taxon>Insecta</taxon>
        <taxon>Pterygota</taxon>
        <taxon>Neoptera</taxon>
        <taxon>Endopterygota</taxon>
        <taxon>Coleoptera</taxon>
        <taxon>Polyphaga</taxon>
        <taxon>Cucujiformia</taxon>
        <taxon>Tenebrionidae</taxon>
        <taxon>Tenebrionidae incertae sedis</taxon>
        <taxon>Tribolium</taxon>
    </lineage>
</organism>
<dbReference type="FunCoup" id="A0A139WB84">
    <property type="interactions" value="41"/>
</dbReference>
<keyword evidence="10" id="KW-1185">Reference proteome</keyword>
<dbReference type="FunFam" id="1.10.10.60:FF:000019">
    <property type="entry name" value="Ligand-dependent corepressor isoform 1"/>
    <property type="match status" value="1"/>
</dbReference>
<feature type="region of interest" description="Disordered" evidence="7">
    <location>
        <begin position="979"/>
        <end position="998"/>
    </location>
</feature>
<dbReference type="GO" id="GO:0008585">
    <property type="term" value="P:female gonad development"/>
    <property type="evidence" value="ECO:0000315"/>
    <property type="project" value="iBB"/>
</dbReference>
<evidence type="ECO:0000313" key="10">
    <source>
        <dbReference type="Proteomes" id="UP000007266"/>
    </source>
</evidence>
<keyword evidence="2" id="KW-0805">Transcription regulation</keyword>
<feature type="compositionally biased region" description="Polar residues" evidence="7">
    <location>
        <begin position="860"/>
        <end position="877"/>
    </location>
</feature>
<dbReference type="eggNOG" id="KOG4565">
    <property type="taxonomic scope" value="Eukaryota"/>
</dbReference>
<dbReference type="PANTHER" id="PTHR21545">
    <property type="entry name" value="TRANSCRIPTION FACTOR MLR1/2"/>
    <property type="match status" value="1"/>
</dbReference>
<evidence type="ECO:0000313" key="9">
    <source>
        <dbReference type="EMBL" id="KYB25179.1"/>
    </source>
</evidence>
<feature type="compositionally biased region" description="Pro residues" evidence="7">
    <location>
        <begin position="594"/>
        <end position="603"/>
    </location>
</feature>
<dbReference type="STRING" id="7070.A0A139WB84"/>
<comment type="subcellular location">
    <subcellularLocation>
        <location evidence="1 6">Nucleus</location>
    </subcellularLocation>
</comment>
<dbReference type="InterPro" id="IPR009057">
    <property type="entry name" value="Homeodomain-like_sf"/>
</dbReference>
<dbReference type="InterPro" id="IPR007889">
    <property type="entry name" value="HTH_Psq"/>
</dbReference>
<feature type="compositionally biased region" description="Low complexity" evidence="7">
    <location>
        <begin position="926"/>
        <end position="947"/>
    </location>
</feature>
<feature type="compositionally biased region" description="Basic and acidic residues" evidence="7">
    <location>
        <begin position="126"/>
        <end position="139"/>
    </location>
</feature>
<evidence type="ECO:0000256" key="6">
    <source>
        <dbReference type="PROSITE-ProRule" id="PRU00320"/>
    </source>
</evidence>
<feature type="region of interest" description="Disordered" evidence="7">
    <location>
        <begin position="43"/>
        <end position="96"/>
    </location>
</feature>
<dbReference type="GO" id="GO:0005634">
    <property type="term" value="C:nucleus"/>
    <property type="evidence" value="ECO:0000318"/>
    <property type="project" value="GO_Central"/>
</dbReference>
<dbReference type="GO" id="GO:0006357">
    <property type="term" value="P:regulation of transcription by RNA polymerase II"/>
    <property type="evidence" value="ECO:0000318"/>
    <property type="project" value="GO_Central"/>
</dbReference>
<evidence type="ECO:0000256" key="7">
    <source>
        <dbReference type="SAM" id="MobiDB-lite"/>
    </source>
</evidence>
<feature type="region of interest" description="Disordered" evidence="7">
    <location>
        <begin position="589"/>
        <end position="625"/>
    </location>
</feature>
<feature type="compositionally biased region" description="Polar residues" evidence="7">
    <location>
        <begin position="887"/>
        <end position="896"/>
    </location>
</feature>
<dbReference type="Pfam" id="PF05225">
    <property type="entry name" value="HTH_psq"/>
    <property type="match status" value="2"/>
</dbReference>
<evidence type="ECO:0000256" key="1">
    <source>
        <dbReference type="ARBA" id="ARBA00004123"/>
    </source>
</evidence>
<feature type="compositionally biased region" description="Basic and acidic residues" evidence="7">
    <location>
        <begin position="78"/>
        <end position="96"/>
    </location>
</feature>
<dbReference type="Gene3D" id="1.10.10.60">
    <property type="entry name" value="Homeodomain-like"/>
    <property type="match status" value="2"/>
</dbReference>
<feature type="region of interest" description="Disordered" evidence="7">
    <location>
        <begin position="226"/>
        <end position="260"/>
    </location>
</feature>
<dbReference type="EMBL" id="KQ971372">
    <property type="protein sequence ID" value="KYB25179.1"/>
    <property type="molecule type" value="Genomic_DNA"/>
</dbReference>
<dbReference type="OMA" id="EETNGIC"/>
<reference evidence="9 10" key="1">
    <citation type="journal article" date="2008" name="Nature">
        <title>The genome of the model beetle and pest Tribolium castaneum.</title>
        <authorList>
            <consortium name="Tribolium Genome Sequencing Consortium"/>
            <person name="Richards S."/>
            <person name="Gibbs R.A."/>
            <person name="Weinstock G.M."/>
            <person name="Brown S.J."/>
            <person name="Denell R."/>
            <person name="Beeman R.W."/>
            <person name="Gibbs R."/>
            <person name="Beeman R.W."/>
            <person name="Brown S.J."/>
            <person name="Bucher G."/>
            <person name="Friedrich M."/>
            <person name="Grimmelikhuijzen C.J."/>
            <person name="Klingler M."/>
            <person name="Lorenzen M."/>
            <person name="Richards S."/>
            <person name="Roth S."/>
            <person name="Schroder R."/>
            <person name="Tautz D."/>
            <person name="Zdobnov E.M."/>
            <person name="Muzny D."/>
            <person name="Gibbs R.A."/>
            <person name="Weinstock G.M."/>
            <person name="Attaway T."/>
            <person name="Bell S."/>
            <person name="Buhay C.J."/>
            <person name="Chandrabose M.N."/>
            <person name="Chavez D."/>
            <person name="Clerk-Blankenburg K.P."/>
            <person name="Cree A."/>
            <person name="Dao M."/>
            <person name="Davis C."/>
            <person name="Chacko J."/>
            <person name="Dinh H."/>
            <person name="Dugan-Rocha S."/>
            <person name="Fowler G."/>
            <person name="Garner T.T."/>
            <person name="Garnes J."/>
            <person name="Gnirke A."/>
            <person name="Hawes A."/>
            <person name="Hernandez J."/>
            <person name="Hines S."/>
            <person name="Holder M."/>
            <person name="Hume J."/>
            <person name="Jhangiani S.N."/>
            <person name="Joshi V."/>
            <person name="Khan Z.M."/>
            <person name="Jackson L."/>
            <person name="Kovar C."/>
            <person name="Kowis A."/>
            <person name="Lee S."/>
            <person name="Lewis L.R."/>
            <person name="Margolis J."/>
            <person name="Morgan M."/>
            <person name="Nazareth L.V."/>
            <person name="Nguyen N."/>
            <person name="Okwuonu G."/>
            <person name="Parker D."/>
            <person name="Richards S."/>
            <person name="Ruiz S.J."/>
            <person name="Santibanez J."/>
            <person name="Savard J."/>
            <person name="Scherer S.E."/>
            <person name="Schneider B."/>
            <person name="Sodergren E."/>
            <person name="Tautz D."/>
            <person name="Vattahil S."/>
            <person name="Villasana D."/>
            <person name="White C.S."/>
            <person name="Wright R."/>
            <person name="Park Y."/>
            <person name="Beeman R.W."/>
            <person name="Lord J."/>
            <person name="Oppert B."/>
            <person name="Lorenzen M."/>
            <person name="Brown S."/>
            <person name="Wang L."/>
            <person name="Savard J."/>
            <person name="Tautz D."/>
            <person name="Richards S."/>
            <person name="Weinstock G."/>
            <person name="Gibbs R.A."/>
            <person name="Liu Y."/>
            <person name="Worley K."/>
            <person name="Weinstock G."/>
            <person name="Elsik C.G."/>
            <person name="Reese J.T."/>
            <person name="Elhaik E."/>
            <person name="Landan G."/>
            <person name="Graur D."/>
            <person name="Arensburger P."/>
            <person name="Atkinson P."/>
            <person name="Beeman R.W."/>
            <person name="Beidler J."/>
            <person name="Brown S.J."/>
            <person name="Demuth J.P."/>
            <person name="Drury D.W."/>
            <person name="Du Y.Z."/>
            <person name="Fujiwara H."/>
            <person name="Lorenzen M."/>
            <person name="Maselli V."/>
            <person name="Osanai M."/>
            <person name="Park Y."/>
            <person name="Robertson H.M."/>
            <person name="Tu Z."/>
            <person name="Wang J.J."/>
            <person name="Wang S."/>
            <person name="Richards S."/>
            <person name="Song H."/>
            <person name="Zhang L."/>
            <person name="Sodergren E."/>
            <person name="Werner D."/>
            <person name="Stanke M."/>
            <person name="Morgenstern B."/>
            <person name="Solovyev V."/>
            <person name="Kosarev P."/>
            <person name="Brown G."/>
            <person name="Chen H.C."/>
            <person name="Ermolaeva O."/>
            <person name="Hlavina W."/>
            <person name="Kapustin Y."/>
            <person name="Kiryutin B."/>
            <person name="Kitts P."/>
            <person name="Maglott D."/>
            <person name="Pruitt K."/>
            <person name="Sapojnikov V."/>
            <person name="Souvorov A."/>
            <person name="Mackey A.J."/>
            <person name="Waterhouse R.M."/>
            <person name="Wyder S."/>
            <person name="Zdobnov E.M."/>
            <person name="Zdobnov E.M."/>
            <person name="Wyder S."/>
            <person name="Kriventseva E.V."/>
            <person name="Kadowaki T."/>
            <person name="Bork P."/>
            <person name="Aranda M."/>
            <person name="Bao R."/>
            <person name="Beermann A."/>
            <person name="Berns N."/>
            <person name="Bolognesi R."/>
            <person name="Bonneton F."/>
            <person name="Bopp D."/>
            <person name="Brown S.J."/>
            <person name="Bucher G."/>
            <person name="Butts T."/>
            <person name="Chaumot A."/>
            <person name="Denell R.E."/>
            <person name="Ferrier D.E."/>
            <person name="Friedrich M."/>
            <person name="Gordon C.M."/>
            <person name="Jindra M."/>
            <person name="Klingler M."/>
            <person name="Lan Q."/>
            <person name="Lattorff H.M."/>
            <person name="Laudet V."/>
            <person name="von Levetsow C."/>
            <person name="Liu Z."/>
            <person name="Lutz R."/>
            <person name="Lynch J.A."/>
            <person name="da Fonseca R.N."/>
            <person name="Posnien N."/>
            <person name="Reuter R."/>
            <person name="Roth S."/>
            <person name="Savard J."/>
            <person name="Schinko J.B."/>
            <person name="Schmitt C."/>
            <person name="Schoppmeier M."/>
            <person name="Schroder R."/>
            <person name="Shippy T.D."/>
            <person name="Simonnet F."/>
            <person name="Marques-Souza H."/>
            <person name="Tautz D."/>
            <person name="Tomoyasu Y."/>
            <person name="Trauner J."/>
            <person name="Van der Zee M."/>
            <person name="Vervoort M."/>
            <person name="Wittkopp N."/>
            <person name="Wimmer E.A."/>
            <person name="Yang X."/>
            <person name="Jones A.K."/>
            <person name="Sattelle D.B."/>
            <person name="Ebert P.R."/>
            <person name="Nelson D."/>
            <person name="Scott J.G."/>
            <person name="Beeman R.W."/>
            <person name="Muthukrishnan S."/>
            <person name="Kramer K.J."/>
            <person name="Arakane Y."/>
            <person name="Beeman R.W."/>
            <person name="Zhu Q."/>
            <person name="Hogenkamp D."/>
            <person name="Dixit R."/>
            <person name="Oppert B."/>
            <person name="Jiang H."/>
            <person name="Zou Z."/>
            <person name="Marshall J."/>
            <person name="Elpidina E."/>
            <person name="Vinokurov K."/>
            <person name="Oppert C."/>
            <person name="Zou Z."/>
            <person name="Evans J."/>
            <person name="Lu Z."/>
            <person name="Zhao P."/>
            <person name="Sumathipala N."/>
            <person name="Altincicek B."/>
            <person name="Vilcinskas A."/>
            <person name="Williams M."/>
            <person name="Hultmark D."/>
            <person name="Hetru C."/>
            <person name="Jiang H."/>
            <person name="Grimmelikhuijzen C.J."/>
            <person name="Hauser F."/>
            <person name="Cazzamali G."/>
            <person name="Williamson M."/>
            <person name="Park Y."/>
            <person name="Li B."/>
            <person name="Tanaka Y."/>
            <person name="Predel R."/>
            <person name="Neupert S."/>
            <person name="Schachtner J."/>
            <person name="Verleyen P."/>
            <person name="Raible F."/>
            <person name="Bork P."/>
            <person name="Friedrich M."/>
            <person name="Walden K.K."/>
            <person name="Robertson H.M."/>
            <person name="Angeli S."/>
            <person name="Foret S."/>
            <person name="Bucher G."/>
            <person name="Schuetz S."/>
            <person name="Maleszka R."/>
            <person name="Wimmer E.A."/>
            <person name="Beeman R.W."/>
            <person name="Lorenzen M."/>
            <person name="Tomoyasu Y."/>
            <person name="Miller S.C."/>
            <person name="Grossmann D."/>
            <person name="Bucher G."/>
        </authorList>
    </citation>
    <scope>NUCLEOTIDE SEQUENCE [LARGE SCALE GENOMIC DNA]</scope>
    <source>
        <strain evidence="9 10">Georgia GA2</strain>
    </source>
</reference>
<evidence type="ECO:0000256" key="2">
    <source>
        <dbReference type="ARBA" id="ARBA00023015"/>
    </source>
</evidence>
<feature type="domain" description="HTH psq-type" evidence="8">
    <location>
        <begin position="614"/>
        <end position="666"/>
    </location>
</feature>
<dbReference type="InParanoid" id="A0A139WB84"/>
<evidence type="ECO:0000256" key="3">
    <source>
        <dbReference type="ARBA" id="ARBA00023125"/>
    </source>
</evidence>
<feature type="region of interest" description="Disordered" evidence="7">
    <location>
        <begin position="119"/>
        <end position="158"/>
    </location>
</feature>
<dbReference type="SUPFAM" id="SSF46689">
    <property type="entry name" value="Homeodomain-like"/>
    <property type="match status" value="2"/>
</dbReference>
<keyword evidence="3 6" id="KW-0238">DNA-binding</keyword>
<feature type="compositionally biased region" description="Low complexity" evidence="7">
    <location>
        <begin position="462"/>
        <end position="473"/>
    </location>
</feature>
<sequence>MDKKHGSHCRKNFDAVSGLERIAEELMGRRKWKLYQESISRSYLQPLNNNVKTQDRHDQKDTATSSPKNDADGADAATEPKEKENEKSSQEVEDRLKDWTPQTKCYFCVDGKLDSEHTAHGVLSPRHSDSDSSDSHSDNEVPPSLTPSGSLLNNNHHRHRQPVAPANMTTIESVTSMAALAAAFSGGNSPGTTAPHLPFYAPSIISHNWYLANVARSFQADRLGDNQDKAASGEQPLDLSKGAASAATEGKTPNNNVRLPTLDTKHIFNSDFRAKPRMSAVAGRRTYTEDELQAALRDIQSGKLGTRRAAVIYGIPRSTLRNKVYKLALERERESHLNSTTPLKLDEEEVMEDDKELSGAEEEKEVEKALQAPLCDILRFSNVEIPPEALKALLQKNKEGQEPWAGMEHSEVGPYIQNLLLASQNLLSNQKPLENSVLNSVVPEFVKRLITDETKNNGDTVSRPSPSNSAAPKPKSESDMETEESPSNVILKIPSFKPTSSKNGCDLFRGSETGSMVSPPVTSESGSPPILPGKGMTIKDVKDVIAQSISQKFQQTLEPRRPSISEMDYKRGGFTPPLASGISVMKTQDLTRPYQPPPKPQQSPAPATGGKGTRPKRGKYRNYDRDSLVEAVRAVQRGEMSVHRAGSYYGVPHSTLEYKVKERHLMRPRKRDPKPNPVDEKIASLKQNDIRAQEKLKPMMKPPQKFPPTATSPNGIKLPIFEPGMAPLAGYNPPPFPFWPHPGFHHIPLEYGRPIPPNPEFFASQMMQKLQEESSRTGITGQGTTPPNAPALAKSARQIAESLLDGTGSNGSFLDGIIRSSLESGVPTNEEKLSKEDKNVAVENLSNKALLDQLCRNSRLTPLSKPSMTSETNSSGDESYRKGASPLNFTAGASNSKEGDTSPGELPTIELSNDSNESTDKRPMITSPESATTTTTSTTTATSTPPARIYLKKDLANPDNLQPEMLMRFRDVLPDLERNGVGEGLVTGSASDNDAPQD</sequence>
<name>A0A139WB84_TRICA</name>
<feature type="domain" description="HTH psq-type" evidence="8">
    <location>
        <begin position="278"/>
        <end position="330"/>
    </location>
</feature>
<reference evidence="9 10" key="2">
    <citation type="journal article" date="2010" name="Nucleic Acids Res.">
        <title>BeetleBase in 2010: revisions to provide comprehensive genomic information for Tribolium castaneum.</title>
        <authorList>
            <person name="Kim H.S."/>
            <person name="Murphy T."/>
            <person name="Xia J."/>
            <person name="Caragea D."/>
            <person name="Park Y."/>
            <person name="Beeman R.W."/>
            <person name="Lorenzen M.D."/>
            <person name="Butcher S."/>
            <person name="Manak J.R."/>
            <person name="Brown S.J."/>
        </authorList>
    </citation>
    <scope>GENOME REANNOTATION</scope>
    <source>
        <strain evidence="9 10">Georgia GA2</strain>
    </source>
</reference>
<keyword evidence="5 6" id="KW-0539">Nucleus</keyword>
<accession>A0A139WB84</accession>
<dbReference type="PROSITE" id="PS50960">
    <property type="entry name" value="HTH_PSQ"/>
    <property type="match status" value="2"/>
</dbReference>
<gene>
    <name evidence="9" type="primary">AUGUSTUS-3.0.2_34342</name>
    <name evidence="9" type="ORF">TcasGA2_TC034342</name>
</gene>
<dbReference type="GO" id="GO:0003677">
    <property type="term" value="F:DNA binding"/>
    <property type="evidence" value="ECO:0007669"/>
    <property type="project" value="UniProtKB-UniRule"/>
</dbReference>
<feature type="compositionally biased region" description="Polar residues" evidence="7">
    <location>
        <begin position="988"/>
        <end position="998"/>
    </location>
</feature>
<protein>
    <recommendedName>
        <fullName evidence="8">HTH psq-type domain-containing protein</fullName>
    </recommendedName>
</protein>
<dbReference type="AlphaFoldDB" id="A0A139WB84"/>
<feature type="compositionally biased region" description="Polar residues" evidence="7">
    <location>
        <begin position="512"/>
        <end position="526"/>
    </location>
</feature>
<keyword evidence="4" id="KW-0804">Transcription</keyword>
<feature type="region of interest" description="Disordered" evidence="7">
    <location>
        <begin position="453"/>
        <end position="533"/>
    </location>
</feature>
<evidence type="ECO:0000256" key="5">
    <source>
        <dbReference type="ARBA" id="ARBA00023242"/>
    </source>
</evidence>